<reference evidence="3" key="1">
    <citation type="submission" date="2023-03" db="EMBL/GenBank/DDBJ databases">
        <title>Mating type loci evolution in Malassezia.</title>
        <authorList>
            <person name="Coelho M.A."/>
        </authorList>
    </citation>
    <scope>NUCLEOTIDE SEQUENCE</scope>
    <source>
        <strain evidence="3">CBS 11721</strain>
    </source>
</reference>
<dbReference type="PANTHER" id="PTHR21354:SF0">
    <property type="entry name" value="ZINC FINGER PROTEIN 511"/>
    <property type="match status" value="1"/>
</dbReference>
<organism evidence="3 4">
    <name type="scientific">Malassezia cuniculi</name>
    <dbReference type="NCBI Taxonomy" id="948313"/>
    <lineage>
        <taxon>Eukaryota</taxon>
        <taxon>Fungi</taxon>
        <taxon>Dikarya</taxon>
        <taxon>Basidiomycota</taxon>
        <taxon>Ustilaginomycotina</taxon>
        <taxon>Malasseziomycetes</taxon>
        <taxon>Malasseziales</taxon>
        <taxon>Malasseziaceae</taxon>
        <taxon>Malassezia</taxon>
    </lineage>
</organism>
<gene>
    <name evidence="3" type="ORF">MCUN1_002567</name>
</gene>
<feature type="compositionally biased region" description="Basic and acidic residues" evidence="1">
    <location>
        <begin position="260"/>
        <end position="270"/>
    </location>
</feature>
<accession>A0AAF0ES44</accession>
<dbReference type="InterPro" id="IPR039258">
    <property type="entry name" value="ZNF511"/>
</dbReference>
<name>A0AAF0ES44_9BASI</name>
<evidence type="ECO:0000259" key="2">
    <source>
        <dbReference type="PROSITE" id="PS00028"/>
    </source>
</evidence>
<dbReference type="EMBL" id="CP119879">
    <property type="protein sequence ID" value="WFD35706.1"/>
    <property type="molecule type" value="Genomic_DNA"/>
</dbReference>
<feature type="compositionally biased region" description="Basic and acidic residues" evidence="1">
    <location>
        <begin position="170"/>
        <end position="180"/>
    </location>
</feature>
<evidence type="ECO:0000313" key="3">
    <source>
        <dbReference type="EMBL" id="WFD35706.1"/>
    </source>
</evidence>
<dbReference type="PROSITE" id="PS00028">
    <property type="entry name" value="ZINC_FINGER_C2H2_1"/>
    <property type="match status" value="1"/>
</dbReference>
<evidence type="ECO:0000313" key="4">
    <source>
        <dbReference type="Proteomes" id="UP001219933"/>
    </source>
</evidence>
<sequence>MLPAKRVQRDAHEPCPAFAYCSLPPHHETLSFQSATEFEAHYRNEHAFHCKYRIAVMQRHHVELEGAQSAASVSPRCGKSFPSARFLELHMEECHSSLAQERQQRGEPIFACFEPECPKYFMTPKNRRLHLISVHHYPREFFFSLPLHGINELKARYGEGASLIRKPWKPRGDDAAKNDEAQEEYAPHAEIASHTAPHDETVPHTLNAPHDENVTPSQPLETRTHSAVKRGWTDDDSSSSSSNGDDNDNGYAHNSANPGDNDHDDHKNPSDTDALLSSMTALSLVPRQLRKAK</sequence>
<dbReference type="InterPro" id="IPR013087">
    <property type="entry name" value="Znf_C2H2_type"/>
</dbReference>
<dbReference type="PANTHER" id="PTHR21354">
    <property type="entry name" value="ZINC FINGER PROTEIN 511"/>
    <property type="match status" value="1"/>
</dbReference>
<feature type="domain" description="C2H2-type" evidence="2">
    <location>
        <begin position="112"/>
        <end position="136"/>
    </location>
</feature>
<feature type="region of interest" description="Disordered" evidence="1">
    <location>
        <begin position="165"/>
        <end position="293"/>
    </location>
</feature>
<proteinExistence type="predicted"/>
<evidence type="ECO:0000256" key="1">
    <source>
        <dbReference type="SAM" id="MobiDB-lite"/>
    </source>
</evidence>
<protein>
    <recommendedName>
        <fullName evidence="2">C2H2-type domain-containing protein</fullName>
    </recommendedName>
</protein>
<keyword evidence="4" id="KW-1185">Reference proteome</keyword>
<dbReference type="Proteomes" id="UP001219933">
    <property type="component" value="Chromosome 3"/>
</dbReference>
<dbReference type="AlphaFoldDB" id="A0AAF0ES44"/>